<evidence type="ECO:0000313" key="2">
    <source>
        <dbReference type="Proteomes" id="UP000009872"/>
    </source>
</evidence>
<proteinExistence type="predicted"/>
<dbReference type="AlphaFoldDB" id="K9EH75"/>
<dbReference type="Proteomes" id="UP000009872">
    <property type="component" value="Unassembled WGS sequence"/>
</dbReference>
<gene>
    <name evidence="1" type="ORF">HMPREF9447_01715</name>
</gene>
<sequence length="130" mass="13904">MAKAAVQWLYSGFCIGVCLMNISLSSSRHQENDPVIPPALPGNQSPPHVAAVSTPFAEVYNKVLPAVWSVPYSAQSSGATGSPHFAAYCPESIAVPGRSGRLLRDVSFLHSLCIFLSSFNGQKKYPVVIL</sequence>
<organism evidence="1 2">
    <name type="scientific">Bacteroides oleiciplenus YIT 12058</name>
    <dbReference type="NCBI Taxonomy" id="742727"/>
    <lineage>
        <taxon>Bacteria</taxon>
        <taxon>Pseudomonadati</taxon>
        <taxon>Bacteroidota</taxon>
        <taxon>Bacteroidia</taxon>
        <taxon>Bacteroidales</taxon>
        <taxon>Bacteroidaceae</taxon>
        <taxon>Bacteroides</taxon>
    </lineage>
</organism>
<dbReference type="HOGENOM" id="CLU_1933818_0_0_10"/>
<accession>K9EH75</accession>
<protein>
    <submittedName>
        <fullName evidence="1">Uncharacterized protein</fullName>
    </submittedName>
</protein>
<keyword evidence="2" id="KW-1185">Reference proteome</keyword>
<evidence type="ECO:0000313" key="1">
    <source>
        <dbReference type="EMBL" id="EKU90297.1"/>
    </source>
</evidence>
<name>K9EH75_9BACE</name>
<comment type="caution">
    <text evidence="1">The sequence shown here is derived from an EMBL/GenBank/DDBJ whole genome shotgun (WGS) entry which is preliminary data.</text>
</comment>
<reference evidence="1 2" key="1">
    <citation type="submission" date="2012-09" db="EMBL/GenBank/DDBJ databases">
        <title>The Genome Sequence of Bacteroides oleiciplenus YIT 12058.</title>
        <authorList>
            <consortium name="The Broad Institute Genome Sequencing Platform"/>
            <person name="Earl A."/>
            <person name="Ward D."/>
            <person name="Feldgarden M."/>
            <person name="Gevers D."/>
            <person name="Morotomi M."/>
            <person name="Walker B."/>
            <person name="Young S.K."/>
            <person name="Zeng Q."/>
            <person name="Gargeya S."/>
            <person name="Fitzgerald M."/>
            <person name="Haas B."/>
            <person name="Abouelleil A."/>
            <person name="Alvarado L."/>
            <person name="Arachchi H.M."/>
            <person name="Berlin A.M."/>
            <person name="Chapman S.B."/>
            <person name="Goldberg J."/>
            <person name="Griggs A."/>
            <person name="Gujja S."/>
            <person name="Hansen M."/>
            <person name="Howarth C."/>
            <person name="Imamovic A."/>
            <person name="Larimer J."/>
            <person name="McCowen C."/>
            <person name="Montmayeur A."/>
            <person name="Murphy C."/>
            <person name="Neiman D."/>
            <person name="Pearson M."/>
            <person name="Priest M."/>
            <person name="Roberts A."/>
            <person name="Saif S."/>
            <person name="Shea T."/>
            <person name="Sisk P."/>
            <person name="Sykes S."/>
            <person name="Wortman J."/>
            <person name="Nusbaum C."/>
            <person name="Birren B."/>
        </authorList>
    </citation>
    <scope>NUCLEOTIDE SEQUENCE [LARGE SCALE GENOMIC DNA]</scope>
    <source>
        <strain evidence="1 2">YIT 12058</strain>
    </source>
</reference>
<dbReference type="EMBL" id="ADLF01000009">
    <property type="protein sequence ID" value="EKU90297.1"/>
    <property type="molecule type" value="Genomic_DNA"/>
</dbReference>